<reference evidence="1" key="1">
    <citation type="submission" date="2023-04" db="EMBL/GenBank/DDBJ databases">
        <title>Genomic of Limosilactobacillus fermentum MSJK0025.</title>
        <authorList>
            <person name="Yang S."/>
        </authorList>
    </citation>
    <scope>NUCLEOTIDE SEQUENCE</scope>
    <source>
        <strain evidence="1">MSJK0025</strain>
    </source>
</reference>
<dbReference type="EMBL" id="CP121468">
    <property type="protein sequence ID" value="WFR89681.1"/>
    <property type="molecule type" value="Genomic_DNA"/>
</dbReference>
<organism evidence="1 2">
    <name type="scientific">Limosilactobacillus fermentum</name>
    <name type="common">Lactobacillus fermentum</name>
    <dbReference type="NCBI Taxonomy" id="1613"/>
    <lineage>
        <taxon>Bacteria</taxon>
        <taxon>Bacillati</taxon>
        <taxon>Bacillota</taxon>
        <taxon>Bacilli</taxon>
        <taxon>Lactobacillales</taxon>
        <taxon>Lactobacillaceae</taxon>
        <taxon>Limosilactobacillus</taxon>
    </lineage>
</organism>
<proteinExistence type="predicted"/>
<accession>A0AAJ5ZYS5</accession>
<protein>
    <submittedName>
        <fullName evidence="1">Uncharacterized protein</fullName>
    </submittedName>
</protein>
<dbReference type="Proteomes" id="UP001218104">
    <property type="component" value="Chromosome"/>
</dbReference>
<sequence length="65" mass="7262">MLGGLGAAILIIVIAVLIHGRTVNVLQNKYFEPKYEGIDTQGYITYKSRYNSTSQSGISWQKRLS</sequence>
<name>A0AAJ5ZYS5_LIMFE</name>
<evidence type="ECO:0000313" key="2">
    <source>
        <dbReference type="Proteomes" id="UP001218104"/>
    </source>
</evidence>
<dbReference type="AlphaFoldDB" id="A0AAJ5ZYS5"/>
<dbReference type="RefSeq" id="WP_236945493.1">
    <property type="nucleotide sequence ID" value="NZ_CP035055.1"/>
</dbReference>
<gene>
    <name evidence="1" type="ORF">P8634_02805</name>
</gene>
<evidence type="ECO:0000313" key="1">
    <source>
        <dbReference type="EMBL" id="WFR89681.1"/>
    </source>
</evidence>